<evidence type="ECO:0000313" key="2">
    <source>
        <dbReference type="EMBL" id="ELZ10787.1"/>
    </source>
</evidence>
<protein>
    <submittedName>
        <fullName evidence="2">Uncharacterized protein</fullName>
    </submittedName>
</protein>
<keyword evidence="3" id="KW-1185">Reference proteome</keyword>
<dbReference type="AlphaFoldDB" id="M0BJY2"/>
<reference evidence="2 3" key="1">
    <citation type="journal article" date="2014" name="PLoS Genet.">
        <title>Phylogenetically driven sequencing of extremely halophilic archaea reveals strategies for static and dynamic osmo-response.</title>
        <authorList>
            <person name="Becker E.A."/>
            <person name="Seitzer P.M."/>
            <person name="Tritt A."/>
            <person name="Larsen D."/>
            <person name="Krusor M."/>
            <person name="Yao A.I."/>
            <person name="Wu D."/>
            <person name="Madern D."/>
            <person name="Eisen J.A."/>
            <person name="Darling A.E."/>
            <person name="Facciotti M.T."/>
        </authorList>
    </citation>
    <scope>NUCLEOTIDE SEQUENCE [LARGE SCALE GENOMIC DNA]</scope>
    <source>
        <strain evidence="2 3">JCM 14624</strain>
    </source>
</reference>
<dbReference type="OrthoDB" id="201961at2157"/>
<dbReference type="Proteomes" id="UP000011560">
    <property type="component" value="Unassembled WGS sequence"/>
</dbReference>
<organism evidence="2 3">
    <name type="scientific">Halovivax asiaticus JCM 14624</name>
    <dbReference type="NCBI Taxonomy" id="1227490"/>
    <lineage>
        <taxon>Archaea</taxon>
        <taxon>Methanobacteriati</taxon>
        <taxon>Methanobacteriota</taxon>
        <taxon>Stenosarchaea group</taxon>
        <taxon>Halobacteria</taxon>
        <taxon>Halobacteriales</taxon>
        <taxon>Natrialbaceae</taxon>
        <taxon>Halovivax</taxon>
    </lineage>
</organism>
<proteinExistence type="predicted"/>
<sequence length="92" mass="9708">MSTDTGDTPESTAIHLTYEDERWVATDEGTNVSARGKTRTEALAALDAKLAGDSNTVPTEDPLFTAPSFSSGLDDTSVDVDAALDRTADSDR</sequence>
<comment type="caution">
    <text evidence="2">The sequence shown here is derived from an EMBL/GenBank/DDBJ whole genome shotgun (WGS) entry which is preliminary data.</text>
</comment>
<evidence type="ECO:0000256" key="1">
    <source>
        <dbReference type="SAM" id="MobiDB-lite"/>
    </source>
</evidence>
<dbReference type="InterPro" id="IPR055811">
    <property type="entry name" value="DUF7387"/>
</dbReference>
<feature type="region of interest" description="Disordered" evidence="1">
    <location>
        <begin position="53"/>
        <end position="92"/>
    </location>
</feature>
<gene>
    <name evidence="2" type="ORF">C479_08248</name>
</gene>
<dbReference type="STRING" id="1227490.C479_08248"/>
<feature type="compositionally biased region" description="Basic and acidic residues" evidence="1">
    <location>
        <begin position="83"/>
        <end position="92"/>
    </location>
</feature>
<dbReference type="RefSeq" id="WP_007700736.1">
    <property type="nucleotide sequence ID" value="NZ_AOIQ01000014.1"/>
</dbReference>
<dbReference type="EMBL" id="AOIQ01000014">
    <property type="protein sequence ID" value="ELZ10787.1"/>
    <property type="molecule type" value="Genomic_DNA"/>
</dbReference>
<accession>M0BJY2</accession>
<name>M0BJY2_9EURY</name>
<dbReference type="Pfam" id="PF24113">
    <property type="entry name" value="DUF7387"/>
    <property type="match status" value="1"/>
</dbReference>
<evidence type="ECO:0000313" key="3">
    <source>
        <dbReference type="Proteomes" id="UP000011560"/>
    </source>
</evidence>